<dbReference type="Proteomes" id="UP000229794">
    <property type="component" value="Unassembled WGS sequence"/>
</dbReference>
<evidence type="ECO:0000313" key="1">
    <source>
        <dbReference type="EMBL" id="PIP55525.1"/>
    </source>
</evidence>
<name>A0A2H0BCW2_9BACT</name>
<organism evidence="1 2">
    <name type="scientific">Candidatus Zambryskibacteria bacterium CG22_combo_CG10-13_8_21_14_all_42_17</name>
    <dbReference type="NCBI Taxonomy" id="1975118"/>
    <lineage>
        <taxon>Bacteria</taxon>
        <taxon>Candidatus Zambryskiibacteriota</taxon>
    </lineage>
</organism>
<accession>A0A2H0BCW2</accession>
<protein>
    <submittedName>
        <fullName evidence="1">Uncharacterized protein</fullName>
    </submittedName>
</protein>
<gene>
    <name evidence="1" type="ORF">COX06_02890</name>
</gene>
<comment type="caution">
    <text evidence="1">The sequence shown here is derived from an EMBL/GenBank/DDBJ whole genome shotgun (WGS) entry which is preliminary data.</text>
</comment>
<reference evidence="1 2" key="1">
    <citation type="submission" date="2017-09" db="EMBL/GenBank/DDBJ databases">
        <title>Depth-based differentiation of microbial function through sediment-hosted aquifers and enrichment of novel symbionts in the deep terrestrial subsurface.</title>
        <authorList>
            <person name="Probst A.J."/>
            <person name="Ladd B."/>
            <person name="Jarett J.K."/>
            <person name="Geller-Mcgrath D.E."/>
            <person name="Sieber C.M."/>
            <person name="Emerson J.B."/>
            <person name="Anantharaman K."/>
            <person name="Thomas B.C."/>
            <person name="Malmstrom R."/>
            <person name="Stieglmeier M."/>
            <person name="Klingl A."/>
            <person name="Woyke T."/>
            <person name="Ryan C.M."/>
            <person name="Banfield J.F."/>
        </authorList>
    </citation>
    <scope>NUCLEOTIDE SEQUENCE [LARGE SCALE GENOMIC DNA]</scope>
    <source>
        <strain evidence="1">CG22_combo_CG10-13_8_21_14_all_42_17</strain>
    </source>
</reference>
<dbReference type="EMBL" id="PCST01000037">
    <property type="protein sequence ID" value="PIP55525.1"/>
    <property type="molecule type" value="Genomic_DNA"/>
</dbReference>
<proteinExistence type="predicted"/>
<evidence type="ECO:0000313" key="2">
    <source>
        <dbReference type="Proteomes" id="UP000229794"/>
    </source>
</evidence>
<sequence>MSRLNLDITQNEHLYIRQVSKDQYGIEFEYRAYEGSDSESKKAYDDYFQSTTDKLKREFGNDLVGWDISSSSIVVK</sequence>
<dbReference type="AlphaFoldDB" id="A0A2H0BCW2"/>